<dbReference type="Proteomes" id="UP001301797">
    <property type="component" value="Chromosome"/>
</dbReference>
<protein>
    <recommendedName>
        <fullName evidence="1">Putative zinc ribbon domain-containing protein</fullName>
    </recommendedName>
</protein>
<name>A0AA97FEW5_9EURY</name>
<reference evidence="2 3" key="1">
    <citation type="submission" date="2019-09" db="EMBL/GenBank/DDBJ databases">
        <title>The complete genome of Methanoplanus sp. FWC-SCC4.</title>
        <authorList>
            <person name="Chen S.-C."/>
            <person name="Zhou Y.-Z."/>
            <person name="Lai M.-C."/>
        </authorList>
    </citation>
    <scope>NUCLEOTIDE SEQUENCE [LARGE SCALE GENOMIC DNA]</scope>
    <source>
        <strain evidence="2 3">FWC-SCC4</strain>
    </source>
</reference>
<evidence type="ECO:0000313" key="3">
    <source>
        <dbReference type="Proteomes" id="UP001301797"/>
    </source>
</evidence>
<evidence type="ECO:0000259" key="1">
    <source>
        <dbReference type="Pfam" id="PF12674"/>
    </source>
</evidence>
<proteinExistence type="predicted"/>
<evidence type="ECO:0000313" key="2">
    <source>
        <dbReference type="EMBL" id="WOF17282.1"/>
    </source>
</evidence>
<organism evidence="2 3">
    <name type="scientific">Methanochimaera problematica</name>
    <dbReference type="NCBI Taxonomy" id="2609417"/>
    <lineage>
        <taxon>Archaea</taxon>
        <taxon>Methanobacteriati</taxon>
        <taxon>Methanobacteriota</taxon>
        <taxon>Stenosarchaea group</taxon>
        <taxon>Methanomicrobia</taxon>
        <taxon>Methanomicrobiales</taxon>
        <taxon>Methanomicrobiaceae</taxon>
        <taxon>Methanochimaera</taxon>
    </lineage>
</organism>
<accession>A0AA97FEW5</accession>
<dbReference type="AlphaFoldDB" id="A0AA97FEW5"/>
<dbReference type="EMBL" id="CP043875">
    <property type="protein sequence ID" value="WOF17282.1"/>
    <property type="molecule type" value="Genomic_DNA"/>
</dbReference>
<dbReference type="KEGG" id="mefw:F1737_01315"/>
<dbReference type="Pfam" id="PF12674">
    <property type="entry name" value="Zn_ribbon_2"/>
    <property type="match status" value="2"/>
</dbReference>
<feature type="domain" description="Putative zinc ribbon" evidence="1">
    <location>
        <begin position="5"/>
        <end position="84"/>
    </location>
</feature>
<dbReference type="InterPro" id="IPR025868">
    <property type="entry name" value="Zn_ribbon_dom_put"/>
</dbReference>
<keyword evidence="3" id="KW-1185">Reference proteome</keyword>
<sequence>MKSKTCQSCGMPMAKDEDFGTEKDGSKSKEYCTYCYQKGIFTEQDVTIDEMAKKGGAVMSHMFEIPMENAVKFSKEQLSCLERWAGRAILFCESCGMPMKKDEDFGREKDGSKSRKYCIFCYQNGAFTEPDLTKEEAVLKYAPMMARHLNMPLEKAKLMVGSYLSTLGRWQE</sequence>
<gene>
    <name evidence="2" type="ORF">F1737_01315</name>
</gene>
<feature type="domain" description="Putative zinc ribbon" evidence="1">
    <location>
        <begin position="91"/>
        <end position="171"/>
    </location>
</feature>